<evidence type="ECO:0000256" key="2">
    <source>
        <dbReference type="ARBA" id="ARBA00006579"/>
    </source>
</evidence>
<keyword evidence="7" id="KW-0788">Thiol protease</keyword>
<dbReference type="EMBL" id="AMQM01000925">
    <property type="status" value="NOT_ANNOTATED_CDS"/>
    <property type="molecule type" value="Genomic_DNA"/>
</dbReference>
<sequence>MAEHTDFHYNSDVNYDEATMRQQRDIEEEIMNSQLLIGELEDLGNLETEMASDDIFVRKVQILKQRYSNFRRVRGDGNCFYRAFGFACLENFLDKPEECLRFRDVATGCKDELVSLGFPECTVEDFYTVFVETLDLINSEKSLEKLLEVINDQSTSDYIVVFLRLLVSGHLQQNSDFYSCFLEDHKTMKDFCSQEVEPMNKESDQIHVIALTTCTNIGVRIEYLDRSDSLNNHVFPDNLTPSITLMYRPGHYDILYK</sequence>
<accession>T1FM90</accession>
<dbReference type="EMBL" id="KB096742">
    <property type="protein sequence ID" value="ESO02538.1"/>
    <property type="molecule type" value="Genomic_DNA"/>
</dbReference>
<feature type="active site" evidence="8">
    <location>
        <position position="76"/>
    </location>
</feature>
<reference evidence="13" key="1">
    <citation type="submission" date="2012-12" db="EMBL/GenBank/DDBJ databases">
        <authorList>
            <person name="Hellsten U."/>
            <person name="Grimwood J."/>
            <person name="Chapman J.A."/>
            <person name="Shapiro H."/>
            <person name="Aerts A."/>
            <person name="Otillar R.P."/>
            <person name="Terry A.Y."/>
            <person name="Boore J.L."/>
            <person name="Simakov O."/>
            <person name="Marletaz F."/>
            <person name="Cho S.-J."/>
            <person name="Edsinger-Gonzales E."/>
            <person name="Havlak P."/>
            <person name="Kuo D.-H."/>
            <person name="Larsson T."/>
            <person name="Lv J."/>
            <person name="Arendt D."/>
            <person name="Savage R."/>
            <person name="Osoegawa K."/>
            <person name="de Jong P."/>
            <person name="Lindberg D.R."/>
            <person name="Seaver E.C."/>
            <person name="Weisblat D.A."/>
            <person name="Putnam N.H."/>
            <person name="Grigoriev I.V."/>
            <person name="Rokhsar D.S."/>
        </authorList>
    </citation>
    <scope>NUCLEOTIDE SEQUENCE</scope>
</reference>
<reference evidence="12" key="3">
    <citation type="submission" date="2015-06" db="UniProtKB">
        <authorList>
            <consortium name="EnsemblMetazoa"/>
        </authorList>
    </citation>
    <scope>IDENTIFICATION</scope>
</reference>
<dbReference type="OMA" id="ADHVQIT"/>
<dbReference type="EC" id="3.4.19.12" evidence="3"/>
<evidence type="ECO:0000313" key="13">
    <source>
        <dbReference type="Proteomes" id="UP000015101"/>
    </source>
</evidence>
<comment type="similarity">
    <text evidence="2">Belongs to the peptidase C65 family.</text>
</comment>
<dbReference type="GO" id="GO:0006508">
    <property type="term" value="P:proteolysis"/>
    <property type="evidence" value="ECO:0007669"/>
    <property type="project" value="UniProtKB-KW"/>
</dbReference>
<evidence type="ECO:0000313" key="11">
    <source>
        <dbReference type="EMBL" id="ESO02538.1"/>
    </source>
</evidence>
<dbReference type="Gene3D" id="1.20.1300.20">
    <property type="entry name" value="Peptidase C65 Otubain, subdomain 2"/>
    <property type="match status" value="1"/>
</dbReference>
<dbReference type="GeneID" id="20209939"/>
<evidence type="ECO:0000256" key="8">
    <source>
        <dbReference type="PIRSR" id="PIRSR013503-1"/>
    </source>
</evidence>
<feature type="site" description="Interacts with free ubiquitin" evidence="9">
    <location>
        <position position="252"/>
    </location>
</feature>
<dbReference type="HOGENOM" id="CLU_014832_3_0_1"/>
<evidence type="ECO:0000256" key="5">
    <source>
        <dbReference type="ARBA" id="ARBA00022786"/>
    </source>
</evidence>
<dbReference type="CTD" id="20209939"/>
<evidence type="ECO:0000259" key="10">
    <source>
        <dbReference type="PROSITE" id="PS50802"/>
    </source>
</evidence>
<evidence type="ECO:0000256" key="4">
    <source>
        <dbReference type="ARBA" id="ARBA00022670"/>
    </source>
</evidence>
<feature type="site" description="Interacts with free ubiquitin" evidence="9">
    <location>
        <position position="223"/>
    </location>
</feature>
<dbReference type="InterPro" id="IPR003323">
    <property type="entry name" value="OTU_dom"/>
</dbReference>
<dbReference type="PANTHER" id="PTHR12931:SF15">
    <property type="entry name" value="UBIQUITIN THIOESTERASE OTUBAIN-LIKE"/>
    <property type="match status" value="1"/>
</dbReference>
<dbReference type="AlphaFoldDB" id="T1FM90"/>
<dbReference type="FunCoup" id="T1FM90">
    <property type="interactions" value="2186"/>
</dbReference>
<dbReference type="PIRSF" id="PIRSF013503">
    <property type="entry name" value="Ubiquitin_thioesterase_Otubain"/>
    <property type="match status" value="1"/>
</dbReference>
<dbReference type="Proteomes" id="UP000015101">
    <property type="component" value="Unassembled WGS sequence"/>
</dbReference>
<dbReference type="InterPro" id="IPR042468">
    <property type="entry name" value="Peptidase_C65_otubain_sub1"/>
</dbReference>
<dbReference type="GO" id="GO:0016579">
    <property type="term" value="P:protein deubiquitination"/>
    <property type="evidence" value="ECO:0007669"/>
    <property type="project" value="InterPro"/>
</dbReference>
<dbReference type="PANTHER" id="PTHR12931">
    <property type="entry name" value="UBIQUITIN THIOLESTERASE PROTEIN OTUB"/>
    <property type="match status" value="1"/>
</dbReference>
<dbReference type="OrthoDB" id="18915at2759"/>
<feature type="active site" description="Nucleophile" evidence="8">
    <location>
        <position position="79"/>
    </location>
</feature>
<comment type="catalytic activity">
    <reaction evidence="1">
        <text>Thiol-dependent hydrolysis of ester, thioester, amide, peptide and isopeptide bonds formed by the C-terminal Gly of ubiquitin (a 76-residue protein attached to proteins as an intracellular targeting signal).</text>
        <dbReference type="EC" id="3.4.19.12"/>
    </reaction>
</comment>
<evidence type="ECO:0000256" key="1">
    <source>
        <dbReference type="ARBA" id="ARBA00000707"/>
    </source>
</evidence>
<dbReference type="InterPro" id="IPR016615">
    <property type="entry name" value="Otubain"/>
</dbReference>
<dbReference type="GO" id="GO:0043130">
    <property type="term" value="F:ubiquitin binding"/>
    <property type="evidence" value="ECO:0000318"/>
    <property type="project" value="GO_Central"/>
</dbReference>
<dbReference type="KEGG" id="hro:HELRODRAFT_184997"/>
<dbReference type="InterPro" id="IPR019400">
    <property type="entry name" value="Peptidase_C65_otubain"/>
</dbReference>
<reference evidence="11 13" key="2">
    <citation type="journal article" date="2013" name="Nature">
        <title>Insights into bilaterian evolution from three spiralian genomes.</title>
        <authorList>
            <person name="Simakov O."/>
            <person name="Marletaz F."/>
            <person name="Cho S.J."/>
            <person name="Edsinger-Gonzales E."/>
            <person name="Havlak P."/>
            <person name="Hellsten U."/>
            <person name="Kuo D.H."/>
            <person name="Larsson T."/>
            <person name="Lv J."/>
            <person name="Arendt D."/>
            <person name="Savage R."/>
            <person name="Osoegawa K."/>
            <person name="de Jong P."/>
            <person name="Grimwood J."/>
            <person name="Chapman J.A."/>
            <person name="Shapiro H."/>
            <person name="Aerts A."/>
            <person name="Otillar R.P."/>
            <person name="Terry A.Y."/>
            <person name="Boore J.L."/>
            <person name="Grigoriev I.V."/>
            <person name="Lindberg D.R."/>
            <person name="Seaver E.C."/>
            <person name="Weisblat D.A."/>
            <person name="Putnam N.H."/>
            <person name="Rokhsar D.S."/>
        </authorList>
    </citation>
    <scope>NUCLEOTIDE SEQUENCE</scope>
</reference>
<keyword evidence="13" id="KW-1185">Reference proteome</keyword>
<dbReference type="RefSeq" id="XP_009019946.1">
    <property type="nucleotide sequence ID" value="XM_009021698.1"/>
</dbReference>
<evidence type="ECO:0000256" key="9">
    <source>
        <dbReference type="PIRSR" id="PIRSR013503-2"/>
    </source>
</evidence>
<evidence type="ECO:0000256" key="3">
    <source>
        <dbReference type="ARBA" id="ARBA00012759"/>
    </source>
</evidence>
<feature type="site" description="Interacts with free ubiquitin" evidence="9">
    <location>
        <position position="209"/>
    </location>
</feature>
<evidence type="ECO:0000313" key="12">
    <source>
        <dbReference type="EnsemblMetazoa" id="HelroP184997"/>
    </source>
</evidence>
<evidence type="ECO:0000256" key="7">
    <source>
        <dbReference type="ARBA" id="ARBA00022807"/>
    </source>
</evidence>
<dbReference type="PROSITE" id="PS50802">
    <property type="entry name" value="OTU"/>
    <property type="match status" value="1"/>
</dbReference>
<dbReference type="EnsemblMetazoa" id="HelroT184997">
    <property type="protein sequence ID" value="HelroP184997"/>
    <property type="gene ID" value="HelroG184997"/>
</dbReference>
<gene>
    <name evidence="12" type="primary">20209939</name>
    <name evidence="11" type="ORF">HELRODRAFT_184997</name>
</gene>
<feature type="active site" evidence="8">
    <location>
        <position position="251"/>
    </location>
</feature>
<dbReference type="SUPFAM" id="SSF54001">
    <property type="entry name" value="Cysteine proteinases"/>
    <property type="match status" value="1"/>
</dbReference>
<keyword evidence="6" id="KW-0378">Hydrolase</keyword>
<dbReference type="CDD" id="cd22763">
    <property type="entry name" value="OTUB1"/>
    <property type="match status" value="1"/>
</dbReference>
<dbReference type="Gene3D" id="3.30.200.60">
    <property type="entry name" value="Peptidase C65 Otubain, subdomain 1"/>
    <property type="match status" value="1"/>
</dbReference>
<keyword evidence="5" id="KW-0833">Ubl conjugation pathway</keyword>
<dbReference type="GO" id="GO:0004843">
    <property type="term" value="F:cysteine-type deubiquitinase activity"/>
    <property type="evidence" value="ECO:0000318"/>
    <property type="project" value="GO_Central"/>
</dbReference>
<dbReference type="MEROPS" id="C65.001"/>
<dbReference type="InterPro" id="IPR042467">
    <property type="entry name" value="Peptidase_C65_otubain_sub2"/>
</dbReference>
<feature type="site" description="Interacts with free ubiquitin" evidence="9">
    <location>
        <position position="247"/>
    </location>
</feature>
<protein>
    <recommendedName>
        <fullName evidence="3">ubiquitinyl hydrolase 1</fullName>
        <ecNumber evidence="3">3.4.19.12</ecNumber>
    </recommendedName>
</protein>
<name>T1FM90_HELRO</name>
<feature type="site" description="Interacts with free ubiquitin" evidence="9">
    <location>
        <position position="225"/>
    </location>
</feature>
<dbReference type="InterPro" id="IPR038765">
    <property type="entry name" value="Papain-like_cys_pep_sf"/>
</dbReference>
<proteinExistence type="inferred from homology"/>
<keyword evidence="4" id="KW-0645">Protease</keyword>
<feature type="domain" description="OTU" evidence="10">
    <location>
        <begin position="68"/>
        <end position="257"/>
    </location>
</feature>
<dbReference type="STRING" id="6412.T1FM90"/>
<dbReference type="Pfam" id="PF10275">
    <property type="entry name" value="Peptidase_C65"/>
    <property type="match status" value="1"/>
</dbReference>
<organism evidence="12 13">
    <name type="scientific">Helobdella robusta</name>
    <name type="common">Californian leech</name>
    <dbReference type="NCBI Taxonomy" id="6412"/>
    <lineage>
        <taxon>Eukaryota</taxon>
        <taxon>Metazoa</taxon>
        <taxon>Spiralia</taxon>
        <taxon>Lophotrochozoa</taxon>
        <taxon>Annelida</taxon>
        <taxon>Clitellata</taxon>
        <taxon>Hirudinea</taxon>
        <taxon>Rhynchobdellida</taxon>
        <taxon>Glossiphoniidae</taxon>
        <taxon>Helobdella</taxon>
    </lineage>
</organism>
<evidence type="ECO:0000256" key="6">
    <source>
        <dbReference type="ARBA" id="ARBA00022801"/>
    </source>
</evidence>
<dbReference type="FunFam" id="1.20.1300.20:FF:000001">
    <property type="entry name" value="Ubiquitin thioesterase OTUB1"/>
    <property type="match status" value="1"/>
</dbReference>
<dbReference type="InParanoid" id="T1FM90"/>
<dbReference type="eggNOG" id="KOG3991">
    <property type="taxonomic scope" value="Eukaryota"/>
</dbReference>